<evidence type="ECO:0000313" key="1">
    <source>
        <dbReference type="EMBL" id="MCT7357497.1"/>
    </source>
</evidence>
<dbReference type="SUPFAM" id="SSF51161">
    <property type="entry name" value="Trimeric LpxA-like enzymes"/>
    <property type="match status" value="1"/>
</dbReference>
<dbReference type="InterPro" id="IPR011004">
    <property type="entry name" value="Trimer_LpxA-like_sf"/>
</dbReference>
<dbReference type="RefSeq" id="WP_260974431.1">
    <property type="nucleotide sequence ID" value="NZ_JAOANI010000002.1"/>
</dbReference>
<dbReference type="EMBL" id="JAOANI010000002">
    <property type="protein sequence ID" value="MCT7357497.1"/>
    <property type="molecule type" value="Genomic_DNA"/>
</dbReference>
<accession>A0A9X3ADB6</accession>
<name>A0A9X3ADB6_9GAMM</name>
<sequence length="223" mass="24948">MYTSISSAQLENYIENQLTHFFPDNTTDWKKAIKACCSKALERVEYCFHSIPGKYYQSNGKPVFNHMNADHYATFLYFLSHEAYLSGNIPLAEKAFYLNKALNGLDLFYSVKMPDIFILVHPVGSVIGNAKFSDYLVIYQNVTIGSDKDGVYPSFSGENVLYSGSSVIGDCQIGINSVIGARSFVRKLTDSGNNRIYSGMYPNIRVTPNNGSVLNDFFMENPA</sequence>
<organism evidence="1 2">
    <name type="scientific">Thalassolituus pacificus</name>
    <dbReference type="NCBI Taxonomy" id="2975440"/>
    <lineage>
        <taxon>Bacteria</taxon>
        <taxon>Pseudomonadati</taxon>
        <taxon>Pseudomonadota</taxon>
        <taxon>Gammaproteobacteria</taxon>
        <taxon>Oceanospirillales</taxon>
        <taxon>Oceanospirillaceae</taxon>
        <taxon>Thalassolituus</taxon>
    </lineage>
</organism>
<keyword evidence="2" id="KW-1185">Reference proteome</keyword>
<protein>
    <submittedName>
        <fullName evidence="1">Serine acetyltransferase</fullName>
    </submittedName>
</protein>
<dbReference type="AlphaFoldDB" id="A0A9X3ADB6"/>
<reference evidence="1" key="2">
    <citation type="submission" date="2022-08" db="EMBL/GenBank/DDBJ databases">
        <authorList>
            <person name="Dong C."/>
        </authorList>
    </citation>
    <scope>NUCLEOTIDE SEQUENCE</scope>
    <source>
        <strain evidence="1">59MF3M-4</strain>
    </source>
</reference>
<reference evidence="1" key="1">
    <citation type="journal article" date="2022" name="Front. Microbiol.">
        <title>Genome-based taxonomic rearrangement of Oceanobacter-related bacteria including the description of Thalassolituus hydrocarbonoclasticus sp. nov. and Thalassolituus pacificus sp. nov. and emended description of the genus Thalassolituus.</title>
        <authorList>
            <person name="Dong C."/>
            <person name="Wei L."/>
            <person name="Wang J."/>
            <person name="Lai Q."/>
            <person name="Huang Z."/>
            <person name="Shao Z."/>
        </authorList>
    </citation>
    <scope>NUCLEOTIDE SEQUENCE</scope>
    <source>
        <strain evidence="1">59MF3M-4</strain>
    </source>
</reference>
<evidence type="ECO:0000313" key="2">
    <source>
        <dbReference type="Proteomes" id="UP001147830"/>
    </source>
</evidence>
<dbReference type="Gene3D" id="2.160.10.10">
    <property type="entry name" value="Hexapeptide repeat proteins"/>
    <property type="match status" value="1"/>
</dbReference>
<gene>
    <name evidence="1" type="ORF">NYR02_00480</name>
</gene>
<dbReference type="Proteomes" id="UP001147830">
    <property type="component" value="Unassembled WGS sequence"/>
</dbReference>
<proteinExistence type="predicted"/>
<comment type="caution">
    <text evidence="1">The sequence shown here is derived from an EMBL/GenBank/DDBJ whole genome shotgun (WGS) entry which is preliminary data.</text>
</comment>